<reference evidence="2" key="1">
    <citation type="journal article" date="2011" name="Nat. Genet.">
        <title>The Arabidopsis lyrata genome sequence and the basis of rapid genome size change.</title>
        <authorList>
            <person name="Hu T.T."/>
            <person name="Pattyn P."/>
            <person name="Bakker E.G."/>
            <person name="Cao J."/>
            <person name="Cheng J.-F."/>
            <person name="Clark R.M."/>
            <person name="Fahlgren N."/>
            <person name="Fawcett J.A."/>
            <person name="Grimwood J."/>
            <person name="Gundlach H."/>
            <person name="Haberer G."/>
            <person name="Hollister J.D."/>
            <person name="Ossowski S."/>
            <person name="Ottilar R.P."/>
            <person name="Salamov A.A."/>
            <person name="Schneeberger K."/>
            <person name="Spannagl M."/>
            <person name="Wang X."/>
            <person name="Yang L."/>
            <person name="Nasrallah M.E."/>
            <person name="Bergelson J."/>
            <person name="Carrington J.C."/>
            <person name="Gaut B.S."/>
            <person name="Schmutz J."/>
            <person name="Mayer K.F.X."/>
            <person name="Van de Peer Y."/>
            <person name="Grigoriev I.V."/>
            <person name="Nordborg M."/>
            <person name="Weigel D."/>
            <person name="Guo Y.-L."/>
        </authorList>
    </citation>
    <scope>NUCLEOTIDE SEQUENCE [LARGE SCALE GENOMIC DNA]</scope>
    <source>
        <strain evidence="2">cv. MN47</strain>
    </source>
</reference>
<dbReference type="Gramene" id="scaffold_703138.1">
    <property type="protein sequence ID" value="scaffold_703138.1"/>
    <property type="gene ID" value="scaffold_703138.1"/>
</dbReference>
<evidence type="ECO:0000313" key="1">
    <source>
        <dbReference type="EMBL" id="EFH46559.1"/>
    </source>
</evidence>
<proteinExistence type="predicted"/>
<name>D7MGZ3_ARALL</name>
<dbReference type="AlphaFoldDB" id="D7MGZ3"/>
<dbReference type="EMBL" id="GL348719">
    <property type="protein sequence ID" value="EFH46559.1"/>
    <property type="molecule type" value="Genomic_DNA"/>
</dbReference>
<evidence type="ECO:0000313" key="2">
    <source>
        <dbReference type="Proteomes" id="UP000008694"/>
    </source>
</evidence>
<dbReference type="HOGENOM" id="CLU_3053082_0_0_1"/>
<dbReference type="Proteomes" id="UP000008694">
    <property type="component" value="Unassembled WGS sequence"/>
</dbReference>
<keyword evidence="2" id="KW-1185">Reference proteome</keyword>
<sequence>MREVSFHLSSPKANSLAKDIACSVSREGRFTSYLARGGPAWLHNRIEDERRGRR</sequence>
<organism evidence="2">
    <name type="scientific">Arabidopsis lyrata subsp. lyrata</name>
    <name type="common">Lyre-leaved rock-cress</name>
    <dbReference type="NCBI Taxonomy" id="81972"/>
    <lineage>
        <taxon>Eukaryota</taxon>
        <taxon>Viridiplantae</taxon>
        <taxon>Streptophyta</taxon>
        <taxon>Embryophyta</taxon>
        <taxon>Tracheophyta</taxon>
        <taxon>Spermatophyta</taxon>
        <taxon>Magnoliopsida</taxon>
        <taxon>eudicotyledons</taxon>
        <taxon>Gunneridae</taxon>
        <taxon>Pentapetalae</taxon>
        <taxon>rosids</taxon>
        <taxon>malvids</taxon>
        <taxon>Brassicales</taxon>
        <taxon>Brassicaceae</taxon>
        <taxon>Camelineae</taxon>
        <taxon>Arabidopsis</taxon>
    </lineage>
</organism>
<protein>
    <submittedName>
        <fullName evidence="1">Uncharacterized protein</fullName>
    </submittedName>
</protein>
<accession>D7MGZ3</accession>
<gene>
    <name evidence="1" type="ORF">ARALYDRAFT_915396</name>
</gene>